<dbReference type="PANTHER" id="PTHR43818">
    <property type="entry name" value="BCDNA.GH03377"/>
    <property type="match status" value="1"/>
</dbReference>
<evidence type="ECO:0000313" key="3">
    <source>
        <dbReference type="Proteomes" id="UP000466966"/>
    </source>
</evidence>
<dbReference type="InterPro" id="IPR050463">
    <property type="entry name" value="Gfo/Idh/MocA_oxidrdct_glycsds"/>
</dbReference>
<dbReference type="EMBL" id="WTYV01000001">
    <property type="protein sequence ID" value="MXO70828.1"/>
    <property type="molecule type" value="Genomic_DNA"/>
</dbReference>
<evidence type="ECO:0000313" key="2">
    <source>
        <dbReference type="EMBL" id="MXO70828.1"/>
    </source>
</evidence>
<dbReference type="Gene3D" id="3.40.50.720">
    <property type="entry name" value="NAD(P)-binding Rossmann-like Domain"/>
    <property type="match status" value="1"/>
</dbReference>
<dbReference type="PANTHER" id="PTHR43818:SF7">
    <property type="entry name" value="DEHYDROGENASE"/>
    <property type="match status" value="1"/>
</dbReference>
<dbReference type="OrthoDB" id="9813657at2"/>
<accession>A0A844YVA8</accession>
<gene>
    <name evidence="2" type="ORF">GRI99_04165</name>
</gene>
<dbReference type="Proteomes" id="UP000466966">
    <property type="component" value="Unassembled WGS sequence"/>
</dbReference>
<dbReference type="InterPro" id="IPR036291">
    <property type="entry name" value="NAD(P)-bd_dom_sf"/>
</dbReference>
<dbReference type="GO" id="GO:0000166">
    <property type="term" value="F:nucleotide binding"/>
    <property type="evidence" value="ECO:0007669"/>
    <property type="project" value="InterPro"/>
</dbReference>
<sequence length="325" mass="33918">MPRPLRYVGVIGRGGLVAIRLGIVGTGKIVRDQHLAAIAGNPAFALLATADPAAAAMTGVPHYPDMAAMLAAHTDIQALAICTTPQVRGQLVLDAVARGLHVLCEKPPASGMAQAQAMADAAHAGGVTLFAAWHSRFAAGVEPARAWLAGRAIRSISITWREDVCHWHPGQRWIDLAGGMGVFDPGINALSILTALLAEPVTMASASLEVPDNWQTPIAARLAMRTASGLPVAADFDFRQQGPQTWRIAVETDAGTLALDLGGAHLTLPGQAASPPAPDGEYAALYARFADLIARGESDFDLAPLALVADAFLLGERHPAPAFTH</sequence>
<name>A0A844YVA8_9SPHN</name>
<dbReference type="InterPro" id="IPR000683">
    <property type="entry name" value="Gfo/Idh/MocA-like_OxRdtase_N"/>
</dbReference>
<dbReference type="SUPFAM" id="SSF51735">
    <property type="entry name" value="NAD(P)-binding Rossmann-fold domains"/>
    <property type="match status" value="1"/>
</dbReference>
<reference evidence="2 3" key="1">
    <citation type="submission" date="2019-12" db="EMBL/GenBank/DDBJ databases">
        <title>Genomic-based taxomic classification of the family Erythrobacteraceae.</title>
        <authorList>
            <person name="Xu L."/>
        </authorList>
    </citation>
    <scope>NUCLEOTIDE SEQUENCE [LARGE SCALE GENOMIC DNA]</scope>
    <source>
        <strain evidence="2 3">M0322</strain>
    </source>
</reference>
<feature type="domain" description="Gfo/Idh/MocA-like oxidoreductase N-terminal" evidence="1">
    <location>
        <begin position="19"/>
        <end position="130"/>
    </location>
</feature>
<dbReference type="AlphaFoldDB" id="A0A844YVA8"/>
<dbReference type="Gene3D" id="3.30.360.10">
    <property type="entry name" value="Dihydrodipicolinate Reductase, domain 2"/>
    <property type="match status" value="1"/>
</dbReference>
<organism evidence="2 3">
    <name type="scientific">Alteraurantiacibacter buctensis</name>
    <dbReference type="NCBI Taxonomy" id="1503981"/>
    <lineage>
        <taxon>Bacteria</taxon>
        <taxon>Pseudomonadati</taxon>
        <taxon>Pseudomonadota</taxon>
        <taxon>Alphaproteobacteria</taxon>
        <taxon>Sphingomonadales</taxon>
        <taxon>Erythrobacteraceae</taxon>
        <taxon>Alteraurantiacibacter</taxon>
    </lineage>
</organism>
<keyword evidence="3" id="KW-1185">Reference proteome</keyword>
<dbReference type="RefSeq" id="WP_160770693.1">
    <property type="nucleotide sequence ID" value="NZ_WTYV01000001.1"/>
</dbReference>
<evidence type="ECO:0000259" key="1">
    <source>
        <dbReference type="Pfam" id="PF01408"/>
    </source>
</evidence>
<dbReference type="Pfam" id="PF01408">
    <property type="entry name" value="GFO_IDH_MocA"/>
    <property type="match status" value="1"/>
</dbReference>
<proteinExistence type="predicted"/>
<protein>
    <submittedName>
        <fullName evidence="2">Gfo/Idh/MocA family oxidoreductase</fullName>
    </submittedName>
</protein>
<comment type="caution">
    <text evidence="2">The sequence shown here is derived from an EMBL/GenBank/DDBJ whole genome shotgun (WGS) entry which is preliminary data.</text>
</comment>